<dbReference type="GO" id="GO:0016787">
    <property type="term" value="F:hydrolase activity"/>
    <property type="evidence" value="ECO:0007669"/>
    <property type="project" value="UniProtKB-KW"/>
</dbReference>
<dbReference type="RefSeq" id="WP_310913939.1">
    <property type="nucleotide sequence ID" value="NZ_JAVLVT010000010.1"/>
</dbReference>
<evidence type="ECO:0000256" key="4">
    <source>
        <dbReference type="ARBA" id="ARBA00023295"/>
    </source>
</evidence>
<feature type="domain" description="Glycoside hydrolase family 65 N-terminal" evidence="7">
    <location>
        <begin position="18"/>
        <end position="262"/>
    </location>
</feature>
<dbReference type="Pfam" id="PF03633">
    <property type="entry name" value="Glyco_hydro_65C"/>
    <property type="match status" value="1"/>
</dbReference>
<dbReference type="PANTHER" id="PTHR11051">
    <property type="entry name" value="GLYCOSYL HYDROLASE-RELATED"/>
    <property type="match status" value="1"/>
</dbReference>
<evidence type="ECO:0000259" key="7">
    <source>
        <dbReference type="Pfam" id="PF03636"/>
    </source>
</evidence>
<keyword evidence="8" id="KW-0378">Hydrolase</keyword>
<name>A0ABU2HBK1_9ACTN</name>
<accession>A0ABU2HBK1</accession>
<dbReference type="PIRSF" id="PIRSF036289">
    <property type="entry name" value="Glycosyl_hydrolase_malt_phosph"/>
    <property type="match status" value="1"/>
</dbReference>
<dbReference type="InterPro" id="IPR037018">
    <property type="entry name" value="GH65_N"/>
</dbReference>
<dbReference type="Gene3D" id="1.50.10.10">
    <property type="match status" value="1"/>
</dbReference>
<comment type="caution">
    <text evidence="8">The sequence shown here is derived from an EMBL/GenBank/DDBJ whole genome shotgun (WGS) entry which is preliminary data.</text>
</comment>
<evidence type="ECO:0000259" key="5">
    <source>
        <dbReference type="Pfam" id="PF03632"/>
    </source>
</evidence>
<keyword evidence="9" id="KW-1185">Reference proteome</keyword>
<dbReference type="InterPro" id="IPR011013">
    <property type="entry name" value="Gal_mutarotase_sf_dom"/>
</dbReference>
<dbReference type="PANTHER" id="PTHR11051:SF8">
    <property type="entry name" value="PROTEIN-GLUCOSYLGALACTOSYLHYDROXYLYSINE GLUCOSIDASE"/>
    <property type="match status" value="1"/>
</dbReference>
<dbReference type="InterPro" id="IPR012341">
    <property type="entry name" value="6hp_glycosidase-like_sf"/>
</dbReference>
<dbReference type="EMBL" id="JAVLVT010000010">
    <property type="protein sequence ID" value="MDS1272372.1"/>
    <property type="molecule type" value="Genomic_DNA"/>
</dbReference>
<dbReference type="GO" id="GO:0016740">
    <property type="term" value="F:transferase activity"/>
    <property type="evidence" value="ECO:0007669"/>
    <property type="project" value="UniProtKB-KW"/>
</dbReference>
<comment type="similarity">
    <text evidence="1">Belongs to the glycosyl hydrolase 65 family.</text>
</comment>
<keyword evidence="3 8" id="KW-0808">Transferase</keyword>
<dbReference type="Pfam" id="PF03636">
    <property type="entry name" value="Glyco_hydro_65N"/>
    <property type="match status" value="1"/>
</dbReference>
<keyword evidence="4" id="KW-0326">Glycosidase</keyword>
<feature type="domain" description="Glycoside hydrolase family 65 central catalytic" evidence="5">
    <location>
        <begin position="317"/>
        <end position="713"/>
    </location>
</feature>
<sequence>MSRWLFSYPDVGPDSCGSGLREALCTLGNGRFATRGAAPEAVADETNYPGTYLAGCYNRLTSTVAGREITNEDMVNLPNWLPMTFRIDNGPWFGPAASWQTAEQTWELDVRRGVLTRLALIRDDSGRETRLTQRRLVSMAEPTLAALETTLVPLNWSGRLTVRSALDARTRNTGVARYRDLASEHLHPLGAGAESSGIAWLHTRTVTSEIRIAMASRTVSDAGAEQSCETTPDGRWAAHHESRLVAEGTQFTVTKVASVHSSGDRAAADCLDAALREVQRAHTFEALVERHTVAWRHLWRRCGVEVADQETQRAVNLHVFHLLQTLSPHTADLDVGVPARGLHGEAYRGHVFWDELFVFPFLCARLPNVARSLLLYRWRRLPEARAAAAATGLPGAMFPWQSGSDGREETQTVHLNPMSGRWLPDRSHRQRHVGIAVAYNVWEYYRLTGDRRFLADYGAELVLEVARYFAGLATYNKALNRYEIRGVMGPDEYHDGYPDRTEPGLDNNAYTNIMTAWLLRRALHILDLIPGRRRSELVDALSLTDATLSRFEEVSRKLRVPFHGGVISQFEGYAHLEELDWDHYRATYPDVQRLDRILESEHGAGAANRYKVSKQADTLMLFFLLTEEELAELLDHLGYGIDTGLIPRTVEYYLARTSHGSTLSAVVHAWVLARTDRANSWTFFSQALRSDIDDTQGGTTAEGIHLGAMAGTLDLLTRCYTGLAPDPEALRLDPRLPRGLHHLAFEIDYHGHADVRVDITEGRLRVELPTSDAPPLQVATTRASVSLAPGSSCELPC</sequence>
<dbReference type="InterPro" id="IPR008928">
    <property type="entry name" value="6-hairpin_glycosidase_sf"/>
</dbReference>
<evidence type="ECO:0000313" key="8">
    <source>
        <dbReference type="EMBL" id="MDS1272372.1"/>
    </source>
</evidence>
<dbReference type="InterPro" id="IPR017045">
    <property type="entry name" value="Malt_Pase/Glycosyl_Hdrlase"/>
</dbReference>
<dbReference type="Proteomes" id="UP001250214">
    <property type="component" value="Unassembled WGS sequence"/>
</dbReference>
<dbReference type="Gene3D" id="2.60.420.10">
    <property type="entry name" value="Maltose phosphorylase, domain 3"/>
    <property type="match status" value="1"/>
</dbReference>
<feature type="domain" description="Glycoside hydrolase family 65 C-terminal" evidence="6">
    <location>
        <begin position="728"/>
        <end position="779"/>
    </location>
</feature>
<evidence type="ECO:0000256" key="3">
    <source>
        <dbReference type="ARBA" id="ARBA00022679"/>
    </source>
</evidence>
<proteinExistence type="inferred from homology"/>
<dbReference type="Gene3D" id="2.70.98.40">
    <property type="entry name" value="Glycoside hydrolase, family 65, N-terminal domain"/>
    <property type="match status" value="1"/>
</dbReference>
<dbReference type="InterPro" id="IPR005196">
    <property type="entry name" value="Glyco_hydro_65_N"/>
</dbReference>
<evidence type="ECO:0000256" key="1">
    <source>
        <dbReference type="ARBA" id="ARBA00006768"/>
    </source>
</evidence>
<evidence type="ECO:0000313" key="9">
    <source>
        <dbReference type="Proteomes" id="UP001250214"/>
    </source>
</evidence>
<evidence type="ECO:0000259" key="6">
    <source>
        <dbReference type="Pfam" id="PF03633"/>
    </source>
</evidence>
<keyword evidence="2" id="KW-0328">Glycosyltransferase</keyword>
<evidence type="ECO:0000256" key="2">
    <source>
        <dbReference type="ARBA" id="ARBA00022676"/>
    </source>
</evidence>
<protein>
    <submittedName>
        <fullName evidence="8">Glycosyl hydrolase family 65 protein</fullName>
    </submittedName>
</protein>
<gene>
    <name evidence="8" type="ORF">RIF23_18960</name>
</gene>
<dbReference type="SUPFAM" id="SSF48208">
    <property type="entry name" value="Six-hairpin glycosidases"/>
    <property type="match status" value="1"/>
</dbReference>
<reference evidence="9" key="1">
    <citation type="submission" date="2023-07" db="EMBL/GenBank/DDBJ databases">
        <title>Novel species in the genus Lipingzhangella isolated from Sambhar Salt Lake.</title>
        <authorList>
            <person name="Jiya N."/>
            <person name="Kajale S."/>
            <person name="Sharma A."/>
        </authorList>
    </citation>
    <scope>NUCLEOTIDE SEQUENCE [LARGE SCALE GENOMIC DNA]</scope>
    <source>
        <strain evidence="9">LS1_29</strain>
    </source>
</reference>
<dbReference type="InterPro" id="IPR005195">
    <property type="entry name" value="Glyco_hydro_65_M"/>
</dbReference>
<dbReference type="SUPFAM" id="SSF74650">
    <property type="entry name" value="Galactose mutarotase-like"/>
    <property type="match status" value="1"/>
</dbReference>
<organism evidence="8 9">
    <name type="scientific">Lipingzhangella rawalii</name>
    <dbReference type="NCBI Taxonomy" id="2055835"/>
    <lineage>
        <taxon>Bacteria</taxon>
        <taxon>Bacillati</taxon>
        <taxon>Actinomycetota</taxon>
        <taxon>Actinomycetes</taxon>
        <taxon>Streptosporangiales</taxon>
        <taxon>Nocardiopsidaceae</taxon>
        <taxon>Lipingzhangella</taxon>
    </lineage>
</organism>
<dbReference type="Pfam" id="PF03632">
    <property type="entry name" value="Glyco_hydro_65m"/>
    <property type="match status" value="1"/>
</dbReference>
<dbReference type="InterPro" id="IPR005194">
    <property type="entry name" value="Glyco_hydro_65_C"/>
</dbReference>